<gene>
    <name evidence="9" type="primary">pbuX</name>
    <name evidence="9" type="ORF">HMPREF9950_0262</name>
</gene>
<feature type="transmembrane region" description="Helical" evidence="8">
    <location>
        <begin position="337"/>
        <end position="355"/>
    </location>
</feature>
<feature type="transmembrane region" description="Helical" evidence="8">
    <location>
        <begin position="67"/>
        <end position="90"/>
    </location>
</feature>
<organism evidence="9 10">
    <name type="scientific">Streptococcus oralis SK313</name>
    <dbReference type="NCBI Taxonomy" id="1035190"/>
    <lineage>
        <taxon>Bacteria</taxon>
        <taxon>Bacillati</taxon>
        <taxon>Bacillota</taxon>
        <taxon>Bacilli</taxon>
        <taxon>Lactobacillales</taxon>
        <taxon>Streptococcaceae</taxon>
        <taxon>Streptococcus</taxon>
    </lineage>
</organism>
<evidence type="ECO:0000256" key="6">
    <source>
        <dbReference type="ARBA" id="ARBA00022989"/>
    </source>
</evidence>
<protein>
    <submittedName>
        <fullName evidence="9">Xanthine permease</fullName>
    </submittedName>
</protein>
<dbReference type="NCBIfam" id="NF037981">
    <property type="entry name" value="NCS2_1"/>
    <property type="match status" value="1"/>
</dbReference>
<feature type="transmembrane region" description="Helical" evidence="8">
    <location>
        <begin position="156"/>
        <end position="176"/>
    </location>
</feature>
<proteinExistence type="inferred from homology"/>
<evidence type="ECO:0000256" key="4">
    <source>
        <dbReference type="ARBA" id="ARBA00022475"/>
    </source>
</evidence>
<dbReference type="EMBL" id="AFUU01000004">
    <property type="protein sequence ID" value="EGV01201.1"/>
    <property type="molecule type" value="Genomic_DNA"/>
</dbReference>
<accession>F9Q3S8</accession>
<comment type="caution">
    <text evidence="9">The sequence shown here is derived from an EMBL/GenBank/DDBJ whole genome shotgun (WGS) entry which is preliminary data.</text>
</comment>
<dbReference type="Pfam" id="PF00860">
    <property type="entry name" value="Xan_ur_permease"/>
    <property type="match status" value="1"/>
</dbReference>
<dbReference type="PANTHER" id="PTHR42810:SF4">
    <property type="entry name" value="URIC ACID TRANSPORTER UACT"/>
    <property type="match status" value="1"/>
</dbReference>
<feature type="transmembrane region" description="Helical" evidence="8">
    <location>
        <begin position="123"/>
        <end position="144"/>
    </location>
</feature>
<feature type="transmembrane region" description="Helical" evidence="8">
    <location>
        <begin position="427"/>
        <end position="443"/>
    </location>
</feature>
<dbReference type="GO" id="GO:0005886">
    <property type="term" value="C:plasma membrane"/>
    <property type="evidence" value="ECO:0007669"/>
    <property type="project" value="UniProtKB-SubCell"/>
</dbReference>
<feature type="transmembrane region" description="Helical" evidence="8">
    <location>
        <begin position="42"/>
        <end position="60"/>
    </location>
</feature>
<feature type="transmembrane region" description="Helical" evidence="8">
    <location>
        <begin position="12"/>
        <end position="36"/>
    </location>
</feature>
<dbReference type="InterPro" id="IPR017588">
    <property type="entry name" value="UacT-like"/>
</dbReference>
<dbReference type="InterPro" id="IPR006043">
    <property type="entry name" value="NCS2"/>
</dbReference>
<evidence type="ECO:0000313" key="10">
    <source>
        <dbReference type="Proteomes" id="UP000005621"/>
    </source>
</evidence>
<feature type="transmembrane region" description="Helical" evidence="8">
    <location>
        <begin position="393"/>
        <end position="415"/>
    </location>
</feature>
<evidence type="ECO:0000256" key="2">
    <source>
        <dbReference type="ARBA" id="ARBA00008821"/>
    </source>
</evidence>
<keyword evidence="7 8" id="KW-0472">Membrane</keyword>
<dbReference type="NCBIfam" id="TIGR00801">
    <property type="entry name" value="ncs2"/>
    <property type="match status" value="1"/>
</dbReference>
<evidence type="ECO:0000256" key="5">
    <source>
        <dbReference type="ARBA" id="ARBA00022692"/>
    </source>
</evidence>
<keyword evidence="4" id="KW-1003">Cell membrane</keyword>
<keyword evidence="6 8" id="KW-1133">Transmembrane helix</keyword>
<feature type="transmembrane region" description="Helical" evidence="8">
    <location>
        <begin position="183"/>
        <end position="208"/>
    </location>
</feature>
<evidence type="ECO:0000256" key="3">
    <source>
        <dbReference type="ARBA" id="ARBA00022448"/>
    </source>
</evidence>
<keyword evidence="3" id="KW-0813">Transport</keyword>
<dbReference type="Proteomes" id="UP000005621">
    <property type="component" value="Unassembled WGS sequence"/>
</dbReference>
<comment type="similarity">
    <text evidence="2">Belongs to the nucleobase:cation symporter-2 (NCS2) (TC 2.A.40) family.</text>
</comment>
<dbReference type="PROSITE" id="PS01116">
    <property type="entry name" value="XANTH_URACIL_PERMASE"/>
    <property type="match status" value="1"/>
</dbReference>
<name>F9Q3S8_STROR</name>
<dbReference type="InterPro" id="IPR006042">
    <property type="entry name" value="Xan_ur_permease"/>
</dbReference>
<sequence length="444" mass="47034">MQKQEKHSQAAVLGLQHLLAMYSGSILVPIMIATALGYSAEQLTYLISTDIFMCGVATFLQLQLNKYFGIGLPVVLGVAFQSVAPLIMIGQSHGSGAMFGALIVSGIYVVLISGIFSKVANLFPSIVTGSVITTIGLTLIPVAIGNMGNNVPEPTGQSLLLAAITVLIILLINIFTKGFIKSISILIGLVVGTAIAATMGLVDFSPVAAAPLVHVPTPLYFGVPTFEISSIVMMCIIATVSMVESTGVYLALSDITNDPIDSTRLRNGYRAEGLAVLLGGIFNTFPYTGFSQNVGLVKLSGIKTRLPIYYAAGFLVLLGLLPKFGALAQIIPSPVLGGAMLVMFGFVSLQGMQILARVDFANNEHNFLIAAVSIAAGVGLNNSNLFVSMPTAFQMFFSNGIVVASLLAIVLNAVLNRKRNKKKRCEPLFCFFISLPVFLLTFVL</sequence>
<dbReference type="PATRIC" id="fig|1035190.4.peg.1403"/>
<reference evidence="9 10" key="1">
    <citation type="submission" date="2011-07" db="EMBL/GenBank/DDBJ databases">
        <authorList>
            <person name="Harkins D.M."/>
            <person name="Madupu R."/>
            <person name="Durkin A.S."/>
            <person name="Torralba M."/>
            <person name="Methe B."/>
            <person name="Sutton G.G."/>
            <person name="Nelson K.E."/>
        </authorList>
    </citation>
    <scope>NUCLEOTIDE SEQUENCE [LARGE SCALE GENOMIC DNA]</scope>
    <source>
        <strain evidence="9 10">SK313</strain>
    </source>
</reference>
<feature type="transmembrane region" description="Helical" evidence="8">
    <location>
        <begin position="308"/>
        <end position="331"/>
    </location>
</feature>
<dbReference type="GO" id="GO:0042907">
    <property type="term" value="F:xanthine transmembrane transporter activity"/>
    <property type="evidence" value="ECO:0007669"/>
    <property type="project" value="TreeGrafter"/>
</dbReference>
<dbReference type="AlphaFoldDB" id="F9Q3S8"/>
<evidence type="ECO:0000256" key="1">
    <source>
        <dbReference type="ARBA" id="ARBA00004651"/>
    </source>
</evidence>
<comment type="subcellular location">
    <subcellularLocation>
        <location evidence="1">Cell membrane</location>
        <topology evidence="1">Multi-pass membrane protein</topology>
    </subcellularLocation>
</comment>
<keyword evidence="5 8" id="KW-0812">Transmembrane</keyword>
<evidence type="ECO:0000256" key="7">
    <source>
        <dbReference type="ARBA" id="ARBA00023136"/>
    </source>
</evidence>
<dbReference type="PANTHER" id="PTHR42810">
    <property type="entry name" value="PURINE PERMEASE C1399.01C-RELATED"/>
    <property type="match status" value="1"/>
</dbReference>
<feature type="transmembrane region" description="Helical" evidence="8">
    <location>
        <begin position="228"/>
        <end position="252"/>
    </location>
</feature>
<feature type="transmembrane region" description="Helical" evidence="8">
    <location>
        <begin position="96"/>
        <end position="116"/>
    </location>
</feature>
<dbReference type="NCBIfam" id="TIGR03173">
    <property type="entry name" value="pbuX"/>
    <property type="match status" value="1"/>
</dbReference>
<evidence type="ECO:0000256" key="8">
    <source>
        <dbReference type="SAM" id="Phobius"/>
    </source>
</evidence>
<evidence type="ECO:0000313" key="9">
    <source>
        <dbReference type="EMBL" id="EGV01201.1"/>
    </source>
</evidence>